<evidence type="ECO:0000259" key="2">
    <source>
        <dbReference type="Pfam" id="PF13472"/>
    </source>
</evidence>
<dbReference type="Pfam" id="PF13472">
    <property type="entry name" value="Lipase_GDSL_2"/>
    <property type="match status" value="1"/>
</dbReference>
<evidence type="ECO:0000313" key="3">
    <source>
        <dbReference type="EMBL" id="HIW92671.1"/>
    </source>
</evidence>
<dbReference type="GO" id="GO:0016788">
    <property type="term" value="F:hydrolase activity, acting on ester bonds"/>
    <property type="evidence" value="ECO:0007669"/>
    <property type="project" value="InterPro"/>
</dbReference>
<protein>
    <submittedName>
        <fullName evidence="3">Esterase</fullName>
    </submittedName>
</protein>
<name>A0A9D1UN46_9CORY</name>
<comment type="caution">
    <text evidence="3">The sequence shown here is derived from an EMBL/GenBank/DDBJ whole genome shotgun (WGS) entry which is preliminary data.</text>
</comment>
<dbReference type="InterPro" id="IPR013830">
    <property type="entry name" value="SGNH_hydro"/>
</dbReference>
<dbReference type="SUPFAM" id="SSF52266">
    <property type="entry name" value="SGNH hydrolase"/>
    <property type="match status" value="1"/>
</dbReference>
<gene>
    <name evidence="3" type="ORF">H9870_13545</name>
</gene>
<dbReference type="EMBL" id="DXGC01000117">
    <property type="protein sequence ID" value="HIW92671.1"/>
    <property type="molecule type" value="Genomic_DNA"/>
</dbReference>
<feature type="signal peptide" evidence="1">
    <location>
        <begin position="1"/>
        <end position="43"/>
    </location>
</feature>
<sequence length="296" mass="30494">MSSRPSGRHSARANKKTSAGRRIAGLAAAAVATVAALSGTLLSAPESQAAPGNTVLLGDSVAANPDLYNYFAGKGVPLPDPILSGSGCGTDNRFANAYAGASGKKVDNFSCAGSSYRTGGMHIKTQANKANAAGKLNGNTSEVVIWAGTNDTYPYVLNDKLPVSKIESNLRASVQSTVAQVKRQAPQANVKVVGMPHITNGAGQVCPVNLIPGVQTPSALIQAGPLEWALERGVRDGANAAGGKFVSLKPVSKGHEMCSNDRWVVGLIDTTSQRRNLPLHMTDVGLRNVGRAAANA</sequence>
<feature type="chain" id="PRO_5039505028" evidence="1">
    <location>
        <begin position="44"/>
        <end position="296"/>
    </location>
</feature>
<feature type="domain" description="SGNH hydrolase-type esterase" evidence="2">
    <location>
        <begin position="57"/>
        <end position="285"/>
    </location>
</feature>
<evidence type="ECO:0000313" key="4">
    <source>
        <dbReference type="Proteomes" id="UP000824190"/>
    </source>
</evidence>
<dbReference type="Proteomes" id="UP000824190">
    <property type="component" value="Unassembled WGS sequence"/>
</dbReference>
<evidence type="ECO:0000256" key="1">
    <source>
        <dbReference type="SAM" id="SignalP"/>
    </source>
</evidence>
<reference evidence="3" key="1">
    <citation type="journal article" date="2021" name="PeerJ">
        <title>Extensive microbial diversity within the chicken gut microbiome revealed by metagenomics and culture.</title>
        <authorList>
            <person name="Gilroy R."/>
            <person name="Ravi A."/>
            <person name="Getino M."/>
            <person name="Pursley I."/>
            <person name="Horton D.L."/>
            <person name="Alikhan N.F."/>
            <person name="Baker D."/>
            <person name="Gharbi K."/>
            <person name="Hall N."/>
            <person name="Watson M."/>
            <person name="Adriaenssens E.M."/>
            <person name="Foster-Nyarko E."/>
            <person name="Jarju S."/>
            <person name="Secka A."/>
            <person name="Antonio M."/>
            <person name="Oren A."/>
            <person name="Chaudhuri R.R."/>
            <person name="La Ragione R."/>
            <person name="Hildebrand F."/>
            <person name="Pallen M.J."/>
        </authorList>
    </citation>
    <scope>NUCLEOTIDE SEQUENCE</scope>
    <source>
        <strain evidence="3">CHK32-1732</strain>
    </source>
</reference>
<dbReference type="InterPro" id="IPR036514">
    <property type="entry name" value="SGNH_hydro_sf"/>
</dbReference>
<accession>A0A9D1UN46</accession>
<proteinExistence type="predicted"/>
<keyword evidence="1" id="KW-0732">Signal</keyword>
<organism evidence="3 4">
    <name type="scientific">Candidatus Corynebacterium avicola</name>
    <dbReference type="NCBI Taxonomy" id="2838527"/>
    <lineage>
        <taxon>Bacteria</taxon>
        <taxon>Bacillati</taxon>
        <taxon>Actinomycetota</taxon>
        <taxon>Actinomycetes</taxon>
        <taxon>Mycobacteriales</taxon>
        <taxon>Corynebacteriaceae</taxon>
        <taxon>Corynebacterium</taxon>
    </lineage>
</organism>
<dbReference type="AlphaFoldDB" id="A0A9D1UN46"/>
<dbReference type="Gene3D" id="3.40.50.1110">
    <property type="entry name" value="SGNH hydrolase"/>
    <property type="match status" value="1"/>
</dbReference>
<reference evidence="3" key="2">
    <citation type="submission" date="2021-04" db="EMBL/GenBank/DDBJ databases">
        <authorList>
            <person name="Gilroy R."/>
        </authorList>
    </citation>
    <scope>NUCLEOTIDE SEQUENCE</scope>
    <source>
        <strain evidence="3">CHK32-1732</strain>
    </source>
</reference>